<comment type="similarity">
    <text evidence="4">Belongs to the flavoredoxin family.</text>
</comment>
<keyword evidence="3" id="KW-0288">FMN</keyword>
<dbReference type="PANTHER" id="PTHR33798">
    <property type="entry name" value="FLAVOPROTEIN OXYGENASE"/>
    <property type="match status" value="1"/>
</dbReference>
<dbReference type="VEuPathDB" id="FungiDB:ASPNIDRAFT2_1142774"/>
<dbReference type="EMBL" id="NKJJ02000004">
    <property type="protein sequence ID" value="TPR11030.1"/>
    <property type="molecule type" value="Genomic_DNA"/>
</dbReference>
<evidence type="ECO:0000259" key="6">
    <source>
        <dbReference type="SMART" id="SM00903"/>
    </source>
</evidence>
<name>A0A254TWX8_ASPNG</name>
<comment type="caution">
    <text evidence="7">The sequence shown here is derived from an EMBL/GenBank/DDBJ whole genome shotgun (WGS) entry which is preliminary data.</text>
</comment>
<dbReference type="SMART" id="SM00903">
    <property type="entry name" value="Flavin_Reduct"/>
    <property type="match status" value="1"/>
</dbReference>
<keyword evidence="2" id="KW-0285">Flavoprotein</keyword>
<proteinExistence type="inferred from homology"/>
<reference evidence="8" key="1">
    <citation type="submission" date="2018-10" db="EMBL/GenBank/DDBJ databases">
        <title>FDA dAtabase for Regulatory Grade micrObial Sequences (FDA-ARGOS): Supporting development and validation of Infectious Disease Dx tests.</title>
        <authorList>
            <person name="Kerrigan L."/>
            <person name="Tallon L."/>
            <person name="Sadzewicz L."/>
            <person name="Sengamalay N."/>
            <person name="Ott S."/>
            <person name="Godinez A."/>
            <person name="Nagaraj S."/>
            <person name="Vavikolanu K."/>
            <person name="Nadendla S."/>
            <person name="George J."/>
            <person name="Sichtig H."/>
        </authorList>
    </citation>
    <scope>NUCLEOTIDE SEQUENCE [LARGE SCALE GENOMIC DNA]</scope>
    <source>
        <strain evidence="8">FDAARGOS_311</strain>
    </source>
</reference>
<evidence type="ECO:0000313" key="7">
    <source>
        <dbReference type="EMBL" id="TPR11030.1"/>
    </source>
</evidence>
<sequence>MSGQKSVLAILMRRSVFSTVSFAFKQPVKFHSCRIPSRRLNLYSPSRAFSQTSTMFKVGDDFEKKQASRPEFKRDVPVTFSQPPNPSWKQGEGANDGGESLKKNHIEIDPYEEGRPAASNYKLLISGIVPRPIALISTKSKDGKTTNLAPFSYSNVINHDPPLFTVGIVGSLDKAKDTLKNLAETEECVINIISEHFVEAANATAINAPYGVSEWEVSGLTQAPSAVVQAARVKESILAIEGKLVETKEFESRSTPGKKSGVLAIIEGVRFWVRDDAINEDKSIVDLKVLKPISRLGGISYGRTTDAIEIPRPQF</sequence>
<evidence type="ECO:0000256" key="3">
    <source>
        <dbReference type="ARBA" id="ARBA00022643"/>
    </source>
</evidence>
<evidence type="ECO:0000256" key="4">
    <source>
        <dbReference type="ARBA" id="ARBA00038054"/>
    </source>
</evidence>
<feature type="domain" description="Flavin reductase like" evidence="6">
    <location>
        <begin position="126"/>
        <end position="286"/>
    </location>
</feature>
<accession>A0A254TWX8</accession>
<gene>
    <name evidence="7" type="ORF">CAN33_0046675</name>
</gene>
<dbReference type="Gene3D" id="2.30.110.10">
    <property type="entry name" value="Electron Transport, Fmn-binding Protein, Chain A"/>
    <property type="match status" value="1"/>
</dbReference>
<dbReference type="SUPFAM" id="SSF50475">
    <property type="entry name" value="FMN-binding split barrel"/>
    <property type="match status" value="1"/>
</dbReference>
<protein>
    <submittedName>
        <fullName evidence="7">Tubulin domain family protein</fullName>
    </submittedName>
</protein>
<dbReference type="VEuPathDB" id="FungiDB:M747DRAFT_297022"/>
<dbReference type="VEuPathDB" id="FungiDB:ATCC64974_12540"/>
<evidence type="ECO:0000256" key="5">
    <source>
        <dbReference type="SAM" id="MobiDB-lite"/>
    </source>
</evidence>
<organism evidence="7 8">
    <name type="scientific">Aspergillus niger</name>
    <dbReference type="NCBI Taxonomy" id="5061"/>
    <lineage>
        <taxon>Eukaryota</taxon>
        <taxon>Fungi</taxon>
        <taxon>Dikarya</taxon>
        <taxon>Ascomycota</taxon>
        <taxon>Pezizomycotina</taxon>
        <taxon>Eurotiomycetes</taxon>
        <taxon>Eurotiomycetidae</taxon>
        <taxon>Eurotiales</taxon>
        <taxon>Aspergillaceae</taxon>
        <taxon>Aspergillus</taxon>
        <taxon>Aspergillus subgen. Circumdati</taxon>
    </lineage>
</organism>
<dbReference type="VEuPathDB" id="FungiDB:An01g13630"/>
<dbReference type="Pfam" id="PF01613">
    <property type="entry name" value="Flavin_Reduct"/>
    <property type="match status" value="1"/>
</dbReference>
<evidence type="ECO:0000256" key="1">
    <source>
        <dbReference type="ARBA" id="ARBA00001917"/>
    </source>
</evidence>
<comment type="cofactor">
    <cofactor evidence="1">
        <name>FMN</name>
        <dbReference type="ChEBI" id="CHEBI:58210"/>
    </cofactor>
</comment>
<dbReference type="eggNOG" id="ENOG502QT1K">
    <property type="taxonomic scope" value="Eukaryota"/>
</dbReference>
<evidence type="ECO:0000313" key="8">
    <source>
        <dbReference type="Proteomes" id="UP000197666"/>
    </source>
</evidence>
<dbReference type="PANTHER" id="PTHR33798:SF5">
    <property type="entry name" value="FLAVIN REDUCTASE LIKE DOMAIN-CONTAINING PROTEIN"/>
    <property type="match status" value="1"/>
</dbReference>
<dbReference type="InterPro" id="IPR012349">
    <property type="entry name" value="Split_barrel_FMN-bd"/>
</dbReference>
<evidence type="ECO:0000256" key="2">
    <source>
        <dbReference type="ARBA" id="ARBA00022630"/>
    </source>
</evidence>
<dbReference type="GO" id="GO:0010181">
    <property type="term" value="F:FMN binding"/>
    <property type="evidence" value="ECO:0007669"/>
    <property type="project" value="InterPro"/>
</dbReference>
<dbReference type="AlphaFoldDB" id="A0A254TWX8"/>
<dbReference type="InterPro" id="IPR002563">
    <property type="entry name" value="Flavin_Rdtase-like_dom"/>
</dbReference>
<dbReference type="Proteomes" id="UP000197666">
    <property type="component" value="Unassembled WGS sequence"/>
</dbReference>
<feature type="region of interest" description="Disordered" evidence="5">
    <location>
        <begin position="76"/>
        <end position="101"/>
    </location>
</feature>